<gene>
    <name evidence="1" type="ORF">TMUPMC115_2550</name>
</gene>
<name>A0A091BWZ7_9ENTE</name>
<protein>
    <submittedName>
        <fullName evidence="1">Teichoic acid biosynthesis protein</fullName>
        <ecNumber evidence="1">2.7.8.12</ecNumber>
        <ecNumber evidence="1">6.2.1.22</ecNumber>
    </submittedName>
</protein>
<evidence type="ECO:0000313" key="2">
    <source>
        <dbReference type="Proteomes" id="UP000029380"/>
    </source>
</evidence>
<dbReference type="EMBL" id="JPVU01000284">
    <property type="protein sequence ID" value="KFN89259.1"/>
    <property type="molecule type" value="Genomic_DNA"/>
</dbReference>
<dbReference type="EC" id="2.7.8.12" evidence="1"/>
<organism evidence="1 2">
    <name type="scientific">Tetragenococcus muriaticus PMC-11-5</name>
    <dbReference type="NCBI Taxonomy" id="1302649"/>
    <lineage>
        <taxon>Bacteria</taxon>
        <taxon>Bacillati</taxon>
        <taxon>Bacillota</taxon>
        <taxon>Bacilli</taxon>
        <taxon>Lactobacillales</taxon>
        <taxon>Enterococcaceae</taxon>
        <taxon>Tetragenococcus</taxon>
    </lineage>
</organism>
<sequence>MPDVKRVIKNYREKMNNVTFSRQVEYQKAFEKYKVNDNVILYESFHGKGMTDNPFAIFKYLLNNPEFKNMKHVWVLNNSEDNEYYSYYKKFNNVEFIKTHTKQYFYYLSSAKYLINSVSFPPYFLKKR</sequence>
<dbReference type="InterPro" id="IPR007554">
    <property type="entry name" value="Glycerophosphate_synth"/>
</dbReference>
<proteinExistence type="predicted"/>
<dbReference type="GO" id="GO:0016020">
    <property type="term" value="C:membrane"/>
    <property type="evidence" value="ECO:0007669"/>
    <property type="project" value="InterPro"/>
</dbReference>
<dbReference type="GO" id="GO:0005524">
    <property type="term" value="F:ATP binding"/>
    <property type="evidence" value="ECO:0007669"/>
    <property type="project" value="UniProtKB-KW"/>
</dbReference>
<keyword evidence="1" id="KW-0436">Ligase</keyword>
<dbReference type="Gene3D" id="3.40.50.11820">
    <property type="match status" value="1"/>
</dbReference>
<dbReference type="AlphaFoldDB" id="A0A091BWZ7"/>
<evidence type="ECO:0000313" key="1">
    <source>
        <dbReference type="EMBL" id="KFN89259.1"/>
    </source>
</evidence>
<comment type="caution">
    <text evidence="1">The sequence shown here is derived from an EMBL/GenBank/DDBJ whole genome shotgun (WGS) entry which is preliminary data.</text>
</comment>
<dbReference type="InterPro" id="IPR043149">
    <property type="entry name" value="TagF_N"/>
</dbReference>
<reference evidence="1 2" key="1">
    <citation type="submission" date="2014-08" db="EMBL/GenBank/DDBJ databases">
        <title>Genome sequence of Tetragenococcus muriaticus.</title>
        <authorList>
            <person name="Chuea-nongthon C."/>
            <person name="Rodtong S."/>
            <person name="Yongsawatdigul J."/>
            <person name="Steele J.L."/>
            <person name="Liu X.-y."/>
            <person name="Speers J."/>
            <person name="Glasner J.D."/>
            <person name="Neeno-Eckwall E.C."/>
        </authorList>
    </citation>
    <scope>NUCLEOTIDE SEQUENCE [LARGE SCALE GENOMIC DNA]</scope>
    <source>
        <strain evidence="1 2">PMC-11-5</strain>
    </source>
</reference>
<dbReference type="GO" id="GO:0008771">
    <property type="term" value="F:[citrate (pro-3S)-lyase] ligase activity"/>
    <property type="evidence" value="ECO:0007669"/>
    <property type="project" value="UniProtKB-EC"/>
</dbReference>
<accession>A0A091BWZ7</accession>
<dbReference type="Pfam" id="PF04464">
    <property type="entry name" value="Glyphos_transf"/>
    <property type="match status" value="1"/>
</dbReference>
<keyword evidence="1" id="KW-0808">Transferase</keyword>
<dbReference type="PATRIC" id="fig|1302649.3.peg.2536"/>
<dbReference type="EC" id="6.2.1.22" evidence="1"/>
<dbReference type="GO" id="GO:0047355">
    <property type="term" value="F:CDP-glycerol glycerophosphotransferase activity"/>
    <property type="evidence" value="ECO:0007669"/>
    <property type="project" value="UniProtKB-EC"/>
</dbReference>
<dbReference type="Proteomes" id="UP000029380">
    <property type="component" value="Unassembled WGS sequence"/>
</dbReference>
<dbReference type="RefSeq" id="WP_052077260.1">
    <property type="nucleotide sequence ID" value="NZ_JPVU01000284.1"/>
</dbReference>